<feature type="domain" description="Methyltransferase type 11" evidence="3">
    <location>
        <begin position="41"/>
        <end position="141"/>
    </location>
</feature>
<dbReference type="Proteomes" id="UP000316080">
    <property type="component" value="Unassembled WGS sequence"/>
</dbReference>
<protein>
    <submittedName>
        <fullName evidence="4">Class I SAM-dependent methyltransferase</fullName>
    </submittedName>
</protein>
<dbReference type="InterPro" id="IPR013216">
    <property type="entry name" value="Methyltransf_11"/>
</dbReference>
<dbReference type="GO" id="GO:0006400">
    <property type="term" value="P:tRNA modification"/>
    <property type="evidence" value="ECO:0007669"/>
    <property type="project" value="UniProtKB-ARBA"/>
</dbReference>
<name>A0A523BHM1_9CREN</name>
<sequence>MKNRKEIMKVFDRIANDFSVKRRKIWESINELAPFNGDIILDLGAGSGRNSKYVFRKGAKLVIAVDFSKKMLENLLSNLGREERENIIPIRCDAIYLPFRSSIFDKILYVATLHHIPNREMRKMSIKECYRVLKRGGKILITTWSLIQMRFLKKIPHIIYMYFKGYEFGDVYVSWGKEKRFYHLFTMRELKSLVKECGFKIEKAYGEKVNSKIFPENCVIIARRIDYD</sequence>
<gene>
    <name evidence="5" type="ORF">DSO09_00585</name>
    <name evidence="4" type="ORF">EF809_01295</name>
</gene>
<keyword evidence="2 4" id="KW-0808">Transferase</keyword>
<evidence type="ECO:0000259" key="3">
    <source>
        <dbReference type="Pfam" id="PF08241"/>
    </source>
</evidence>
<dbReference type="EMBL" id="RXIH01000010">
    <property type="protein sequence ID" value="RZN57203.1"/>
    <property type="molecule type" value="Genomic_DNA"/>
</dbReference>
<dbReference type="GO" id="GO:0008175">
    <property type="term" value="F:tRNA methyltransferase activity"/>
    <property type="evidence" value="ECO:0007669"/>
    <property type="project" value="UniProtKB-ARBA"/>
</dbReference>
<dbReference type="CDD" id="cd02440">
    <property type="entry name" value="AdoMet_MTases"/>
    <property type="match status" value="1"/>
</dbReference>
<dbReference type="PANTHER" id="PTHR13069">
    <property type="entry name" value="ALKYLATED DNA REPAIR PROTEIN ALKB HOMOLOG 8"/>
    <property type="match status" value="1"/>
</dbReference>
<organism evidence="5 7">
    <name type="scientific">Thermoproteota archaeon</name>
    <dbReference type="NCBI Taxonomy" id="2056631"/>
    <lineage>
        <taxon>Archaea</taxon>
        <taxon>Thermoproteota</taxon>
    </lineage>
</organism>
<reference evidence="5 7" key="1">
    <citation type="journal article" date="2019" name="Nat. Microbiol.">
        <title>Expanding anaerobic alkane metabolism in the domain of Archaea.</title>
        <authorList>
            <person name="Wang Y."/>
            <person name="Wegener G."/>
            <person name="Hou J."/>
            <person name="Wang F."/>
            <person name="Xiao X."/>
        </authorList>
    </citation>
    <scope>NUCLEOTIDE SEQUENCE [LARGE SCALE GENOMIC DNA]</scope>
    <source>
        <strain evidence="5">WYZ-LMO11</strain>
    </source>
</reference>
<accession>A0A523BHM1</accession>
<keyword evidence="1 4" id="KW-0489">Methyltransferase</keyword>
<dbReference type="Proteomes" id="UP000317265">
    <property type="component" value="Unassembled WGS sequence"/>
</dbReference>
<proteinExistence type="predicted"/>
<evidence type="ECO:0000313" key="4">
    <source>
        <dbReference type="EMBL" id="RZN57203.1"/>
    </source>
</evidence>
<dbReference type="InterPro" id="IPR029063">
    <property type="entry name" value="SAM-dependent_MTases_sf"/>
</dbReference>
<dbReference type="AlphaFoldDB" id="A0A523BHM1"/>
<dbReference type="SUPFAM" id="SSF53335">
    <property type="entry name" value="S-adenosyl-L-methionine-dependent methyltransferases"/>
    <property type="match status" value="1"/>
</dbReference>
<evidence type="ECO:0000256" key="1">
    <source>
        <dbReference type="ARBA" id="ARBA00022603"/>
    </source>
</evidence>
<evidence type="ECO:0000313" key="6">
    <source>
        <dbReference type="Proteomes" id="UP000316080"/>
    </source>
</evidence>
<reference evidence="4 6" key="2">
    <citation type="journal article" date="2019" name="Nat. Microbiol.">
        <title>Wide diversity of methane and short-chain alkane metabolisms in uncultured archaea.</title>
        <authorList>
            <person name="Borrel G."/>
            <person name="Adam P.S."/>
            <person name="McKay L.J."/>
            <person name="Chen L.X."/>
            <person name="Sierra-Garcia I.N."/>
            <person name="Sieber C.M."/>
            <person name="Letourneur Q."/>
            <person name="Ghozlane A."/>
            <person name="Andersen G.L."/>
            <person name="Li W.J."/>
            <person name="Hallam S.J."/>
            <person name="Muyzer G."/>
            <person name="de Oliveira V.M."/>
            <person name="Inskeep W.P."/>
            <person name="Banfield J.F."/>
            <person name="Gribaldo S."/>
        </authorList>
    </citation>
    <scope>NUCLEOTIDE SEQUENCE [LARGE SCALE GENOMIC DNA]</scope>
    <source>
        <strain evidence="4">Verst-YHS</strain>
    </source>
</reference>
<dbReference type="Gene3D" id="3.40.50.150">
    <property type="entry name" value="Vaccinia Virus protein VP39"/>
    <property type="match status" value="1"/>
</dbReference>
<evidence type="ECO:0000313" key="7">
    <source>
        <dbReference type="Proteomes" id="UP000317265"/>
    </source>
</evidence>
<comment type="caution">
    <text evidence="5">The sequence shown here is derived from an EMBL/GenBank/DDBJ whole genome shotgun (WGS) entry which is preliminary data.</text>
</comment>
<dbReference type="Pfam" id="PF08241">
    <property type="entry name" value="Methyltransf_11"/>
    <property type="match status" value="1"/>
</dbReference>
<dbReference type="EMBL" id="QNVI01000005">
    <property type="protein sequence ID" value="TDA40431.1"/>
    <property type="molecule type" value="Genomic_DNA"/>
</dbReference>
<evidence type="ECO:0000313" key="5">
    <source>
        <dbReference type="EMBL" id="TDA40431.1"/>
    </source>
</evidence>
<dbReference type="PANTHER" id="PTHR13069:SF21">
    <property type="entry name" value="ALKYLATED DNA REPAIR PROTEIN ALKB HOMOLOG 8"/>
    <property type="match status" value="1"/>
</dbReference>
<dbReference type="GO" id="GO:0032259">
    <property type="term" value="P:methylation"/>
    <property type="evidence" value="ECO:0007669"/>
    <property type="project" value="UniProtKB-KW"/>
</dbReference>
<dbReference type="InterPro" id="IPR051422">
    <property type="entry name" value="AlkB_tRNA_MeTrf/Diox"/>
</dbReference>
<dbReference type="GO" id="GO:0008757">
    <property type="term" value="F:S-adenosylmethionine-dependent methyltransferase activity"/>
    <property type="evidence" value="ECO:0007669"/>
    <property type="project" value="InterPro"/>
</dbReference>
<evidence type="ECO:0000256" key="2">
    <source>
        <dbReference type="ARBA" id="ARBA00022679"/>
    </source>
</evidence>